<proteinExistence type="predicted"/>
<comment type="caution">
    <text evidence="5">The sequence shown here is derived from an EMBL/GenBank/DDBJ whole genome shotgun (WGS) entry which is preliminary data.</text>
</comment>
<evidence type="ECO:0000259" key="4">
    <source>
        <dbReference type="PROSITE" id="PS50041"/>
    </source>
</evidence>
<evidence type="ECO:0000313" key="5">
    <source>
        <dbReference type="EMBL" id="KAH0617261.1"/>
    </source>
</evidence>
<accession>A0ABQ7SIS2</accession>
<dbReference type="PANTHER" id="PTHR22803">
    <property type="entry name" value="MANNOSE, PHOSPHOLIPASE, LECTIN RECEPTOR RELATED"/>
    <property type="match status" value="1"/>
</dbReference>
<keyword evidence="3" id="KW-1015">Disulfide bond</keyword>
<dbReference type="InterPro" id="IPR016187">
    <property type="entry name" value="CTDL_fold"/>
</dbReference>
<evidence type="ECO:0000256" key="2">
    <source>
        <dbReference type="ARBA" id="ARBA00022525"/>
    </source>
</evidence>
<reference evidence="5 6" key="1">
    <citation type="journal article" date="2022" name="Gigascience">
        <title>A chromosome-level genome assembly and annotation of the desert horned lizard, Phrynosoma platyrhinos, provides insight into chromosomal rearrangements among reptiles.</title>
        <authorList>
            <person name="Koochekian N."/>
            <person name="Ascanio A."/>
            <person name="Farleigh K."/>
            <person name="Card D.C."/>
            <person name="Schield D.R."/>
            <person name="Castoe T.A."/>
            <person name="Jezkova T."/>
        </authorList>
    </citation>
    <scope>NUCLEOTIDE SEQUENCE [LARGE SCALE GENOMIC DNA]</scope>
    <source>
        <strain evidence="5">NK-2021</strain>
    </source>
</reference>
<protein>
    <recommendedName>
        <fullName evidence="4">C-type lectin domain-containing protein</fullName>
    </recommendedName>
</protein>
<dbReference type="SMART" id="SM00034">
    <property type="entry name" value="CLECT"/>
    <property type="match status" value="1"/>
</dbReference>
<keyword evidence="6" id="KW-1185">Reference proteome</keyword>
<comment type="subcellular location">
    <subcellularLocation>
        <location evidence="1">Secreted</location>
    </subcellularLocation>
</comment>
<name>A0ABQ7SIS2_PHRPL</name>
<dbReference type="InterPro" id="IPR018378">
    <property type="entry name" value="C-type_lectin_CS"/>
</dbReference>
<dbReference type="PROSITE" id="PS00615">
    <property type="entry name" value="C_TYPE_LECTIN_1"/>
    <property type="match status" value="1"/>
</dbReference>
<dbReference type="Proteomes" id="UP000826234">
    <property type="component" value="Unassembled WGS sequence"/>
</dbReference>
<dbReference type="EMBL" id="JAIPUX010005290">
    <property type="protein sequence ID" value="KAH0617261.1"/>
    <property type="molecule type" value="Genomic_DNA"/>
</dbReference>
<dbReference type="PROSITE" id="PS50041">
    <property type="entry name" value="C_TYPE_LECTIN_2"/>
    <property type="match status" value="1"/>
</dbReference>
<feature type="domain" description="C-type lectin" evidence="4">
    <location>
        <begin position="67"/>
        <end position="183"/>
    </location>
</feature>
<dbReference type="SUPFAM" id="SSF56436">
    <property type="entry name" value="C-type lectin-like"/>
    <property type="match status" value="1"/>
</dbReference>
<keyword evidence="2" id="KW-0964">Secreted</keyword>
<sequence>MDRKVRDIDPSSTSFLPLSSELKDQDVSEGLLQPWPLGLPAHFHRWKWGNGSSFFHLRDPKALRKSYYAPSKNAQLSPSRAQCQRSGGHLASILDENEHEAVATYLQRAQRWDDEDVWIGLSIPNRSRAWSWVDGSPLAYSAWEKNKSYFALKGEHCALLDESSGFLLWDNDSCYDRNPFLCKV</sequence>
<evidence type="ECO:0000256" key="3">
    <source>
        <dbReference type="ARBA" id="ARBA00023157"/>
    </source>
</evidence>
<dbReference type="InterPro" id="IPR016186">
    <property type="entry name" value="C-type_lectin-like/link_sf"/>
</dbReference>
<evidence type="ECO:0000256" key="1">
    <source>
        <dbReference type="ARBA" id="ARBA00004613"/>
    </source>
</evidence>
<dbReference type="InterPro" id="IPR001304">
    <property type="entry name" value="C-type_lectin-like"/>
</dbReference>
<evidence type="ECO:0000313" key="6">
    <source>
        <dbReference type="Proteomes" id="UP000826234"/>
    </source>
</evidence>
<dbReference type="Pfam" id="PF00059">
    <property type="entry name" value="Lectin_C"/>
    <property type="match status" value="1"/>
</dbReference>
<dbReference type="Gene3D" id="3.10.100.10">
    <property type="entry name" value="Mannose-Binding Protein A, subunit A"/>
    <property type="match status" value="1"/>
</dbReference>
<gene>
    <name evidence="5" type="ORF">JD844_029148</name>
</gene>
<dbReference type="InterPro" id="IPR050111">
    <property type="entry name" value="C-type_lectin/snaclec_domain"/>
</dbReference>
<organism evidence="5 6">
    <name type="scientific">Phrynosoma platyrhinos</name>
    <name type="common">Desert horned lizard</name>
    <dbReference type="NCBI Taxonomy" id="52577"/>
    <lineage>
        <taxon>Eukaryota</taxon>
        <taxon>Metazoa</taxon>
        <taxon>Chordata</taxon>
        <taxon>Craniata</taxon>
        <taxon>Vertebrata</taxon>
        <taxon>Euteleostomi</taxon>
        <taxon>Lepidosauria</taxon>
        <taxon>Squamata</taxon>
        <taxon>Bifurcata</taxon>
        <taxon>Unidentata</taxon>
        <taxon>Episquamata</taxon>
        <taxon>Toxicofera</taxon>
        <taxon>Iguania</taxon>
        <taxon>Phrynosomatidae</taxon>
        <taxon>Phrynosomatinae</taxon>
        <taxon>Phrynosoma</taxon>
    </lineage>
</organism>